<dbReference type="NCBIfam" id="NF009807">
    <property type="entry name" value="PRK13291.1"/>
    <property type="match status" value="1"/>
</dbReference>
<evidence type="ECO:0000313" key="7">
    <source>
        <dbReference type="Proteomes" id="UP001172083"/>
    </source>
</evidence>
<keyword evidence="3" id="KW-0378">Hydrolase</keyword>
<dbReference type="InterPro" id="IPR023774">
    <property type="entry name" value="Put_metal_dep_hydrolase_YfiT"/>
</dbReference>
<evidence type="ECO:0000256" key="2">
    <source>
        <dbReference type="ARBA" id="ARBA00022723"/>
    </source>
</evidence>
<keyword evidence="6" id="KW-0808">Transferase</keyword>
<dbReference type="InterPro" id="IPR034660">
    <property type="entry name" value="DinB/YfiT-like"/>
</dbReference>
<name>A0ABT8L150_9BACT</name>
<evidence type="ECO:0000256" key="4">
    <source>
        <dbReference type="ARBA" id="ARBA00022833"/>
    </source>
</evidence>
<evidence type="ECO:0000256" key="1">
    <source>
        <dbReference type="ARBA" id="ARBA00022490"/>
    </source>
</evidence>
<dbReference type="Pfam" id="PF12867">
    <property type="entry name" value="DinB_2"/>
    <property type="match status" value="1"/>
</dbReference>
<keyword evidence="4" id="KW-0862">Zinc</keyword>
<feature type="domain" description="DinB-like" evidence="5">
    <location>
        <begin position="31"/>
        <end position="166"/>
    </location>
</feature>
<dbReference type="RefSeq" id="WP_346756327.1">
    <property type="nucleotide sequence ID" value="NZ_JAUJEB010000001.1"/>
</dbReference>
<reference evidence="6" key="1">
    <citation type="submission" date="2023-06" db="EMBL/GenBank/DDBJ databases">
        <title>Genomic of Agaribacillus aureum.</title>
        <authorList>
            <person name="Wang G."/>
        </authorList>
    </citation>
    <scope>NUCLEOTIDE SEQUENCE</scope>
    <source>
        <strain evidence="6">BMA12</strain>
    </source>
</reference>
<dbReference type="HAMAP" id="MF_01256">
    <property type="entry name" value="YfiT_hydrol"/>
    <property type="match status" value="1"/>
</dbReference>
<dbReference type="SUPFAM" id="SSF109854">
    <property type="entry name" value="DinB/YfiT-like putative metalloenzymes"/>
    <property type="match status" value="1"/>
</dbReference>
<dbReference type="EMBL" id="JAUJEB010000001">
    <property type="protein sequence ID" value="MDN5210991.1"/>
    <property type="molecule type" value="Genomic_DNA"/>
</dbReference>
<evidence type="ECO:0000256" key="3">
    <source>
        <dbReference type="ARBA" id="ARBA00022801"/>
    </source>
</evidence>
<dbReference type="InterPro" id="IPR024775">
    <property type="entry name" value="DinB-like"/>
</dbReference>
<keyword evidence="2" id="KW-0479">Metal-binding</keyword>
<organism evidence="6 7">
    <name type="scientific">Agaribacillus aureus</name>
    <dbReference type="NCBI Taxonomy" id="3051825"/>
    <lineage>
        <taxon>Bacteria</taxon>
        <taxon>Pseudomonadati</taxon>
        <taxon>Bacteroidota</taxon>
        <taxon>Cytophagia</taxon>
        <taxon>Cytophagales</taxon>
        <taxon>Splendidivirgaceae</taxon>
        <taxon>Agaribacillus</taxon>
    </lineage>
</organism>
<protein>
    <submittedName>
        <fullName evidence="6">Bacillithiol transferase BstA</fullName>
    </submittedName>
</protein>
<keyword evidence="7" id="KW-1185">Reference proteome</keyword>
<keyword evidence="1" id="KW-0963">Cytoplasm</keyword>
<comment type="caution">
    <text evidence="6">The sequence shown here is derived from an EMBL/GenBank/DDBJ whole genome shotgun (WGS) entry which is preliminary data.</text>
</comment>
<evidence type="ECO:0000259" key="5">
    <source>
        <dbReference type="Pfam" id="PF12867"/>
    </source>
</evidence>
<gene>
    <name evidence="6" type="primary">bstA</name>
    <name evidence="6" type="ORF">QQ020_02990</name>
</gene>
<dbReference type="Proteomes" id="UP001172083">
    <property type="component" value="Unassembled WGS sequence"/>
</dbReference>
<sequence length="175" mass="20353">MEELRYPIGRFKCPQPITKEDVANFINEIARLPTLIEEAVEGLNDQQLNTPYRDGGWTVRQVVHHLADSHTNSYVRFKWAATEDKPVIKAYFEDRWATLADARVAPVSISLHFLTALHARWVYFLRSLTEEALNREFIHPESGEAIDLKRNIALYAWHGNHHLAHITNLKEREGW</sequence>
<accession>A0ABT8L150</accession>
<proteinExistence type="inferred from homology"/>
<evidence type="ECO:0000313" key="6">
    <source>
        <dbReference type="EMBL" id="MDN5210991.1"/>
    </source>
</evidence>
<dbReference type="GO" id="GO:0016740">
    <property type="term" value="F:transferase activity"/>
    <property type="evidence" value="ECO:0007669"/>
    <property type="project" value="UniProtKB-KW"/>
</dbReference>
<dbReference type="Gene3D" id="1.20.120.450">
    <property type="entry name" value="dinb family like domain"/>
    <property type="match status" value="1"/>
</dbReference>